<dbReference type="Pfam" id="PF00041">
    <property type="entry name" value="fn3"/>
    <property type="match status" value="1"/>
</dbReference>
<keyword evidence="3" id="KW-0732">Signal</keyword>
<reference evidence="5" key="3">
    <citation type="submission" date="2025-09" db="UniProtKB">
        <authorList>
            <consortium name="Ensembl"/>
        </authorList>
    </citation>
    <scope>IDENTIFICATION</scope>
</reference>
<dbReference type="InParanoid" id="A0A3Q1JD25"/>
<dbReference type="RefSeq" id="XP_026198886.1">
    <property type="nucleotide sequence ID" value="XM_026343101.2"/>
</dbReference>
<dbReference type="InterPro" id="IPR003961">
    <property type="entry name" value="FN3_dom"/>
</dbReference>
<feature type="chain" id="PRO_5030080380" description="Fibronectin type-III domain-containing protein" evidence="3">
    <location>
        <begin position="23"/>
        <end position="893"/>
    </location>
</feature>
<dbReference type="PANTHER" id="PTHR46708">
    <property type="entry name" value="TENASCIN"/>
    <property type="match status" value="1"/>
</dbReference>
<keyword evidence="1" id="KW-0677">Repeat</keyword>
<dbReference type="InterPro" id="IPR050991">
    <property type="entry name" value="ECM_Regulatory_Proteins"/>
</dbReference>
<dbReference type="Gene3D" id="2.60.40.10">
    <property type="entry name" value="Immunoglobulins"/>
    <property type="match status" value="7"/>
</dbReference>
<dbReference type="GeneTree" id="ENSGT00940000155776"/>
<reference evidence="5" key="1">
    <citation type="submission" date="2021-04" db="EMBL/GenBank/DDBJ databases">
        <authorList>
            <consortium name="Wellcome Sanger Institute Data Sharing"/>
        </authorList>
    </citation>
    <scope>NUCLEOTIDE SEQUENCE [LARGE SCALE GENOMIC DNA]</scope>
</reference>
<feature type="signal peptide" evidence="3">
    <location>
        <begin position="1"/>
        <end position="22"/>
    </location>
</feature>
<dbReference type="AlphaFoldDB" id="A0A3Q1JD25"/>
<dbReference type="SUPFAM" id="SSF49265">
    <property type="entry name" value="Fibronectin type III"/>
    <property type="match status" value="3"/>
</dbReference>
<proteinExistence type="predicted"/>
<dbReference type="InterPro" id="IPR040817">
    <property type="entry name" value="LIFR_D2"/>
</dbReference>
<dbReference type="SMART" id="SM00060">
    <property type="entry name" value="FN3"/>
    <property type="match status" value="2"/>
</dbReference>
<dbReference type="Proteomes" id="UP000265040">
    <property type="component" value="Chromosome 9"/>
</dbReference>
<evidence type="ECO:0000256" key="1">
    <source>
        <dbReference type="ARBA" id="ARBA00022737"/>
    </source>
</evidence>
<feature type="region of interest" description="Disordered" evidence="2">
    <location>
        <begin position="794"/>
        <end position="826"/>
    </location>
</feature>
<dbReference type="Pfam" id="PF25552">
    <property type="entry name" value="LIFR_D4"/>
    <property type="match status" value="1"/>
</dbReference>
<dbReference type="InterPro" id="IPR013783">
    <property type="entry name" value="Ig-like_fold"/>
</dbReference>
<protein>
    <recommendedName>
        <fullName evidence="4">Fibronectin type-III domain-containing protein</fullName>
    </recommendedName>
</protein>
<evidence type="ECO:0000313" key="6">
    <source>
        <dbReference type="Proteomes" id="UP000265040"/>
    </source>
</evidence>
<dbReference type="CTD" id="9180"/>
<dbReference type="InterPro" id="IPR036116">
    <property type="entry name" value="FN3_sf"/>
</dbReference>
<evidence type="ECO:0000259" key="4">
    <source>
        <dbReference type="PROSITE" id="PS50853"/>
    </source>
</evidence>
<sequence length="893" mass="99348">MFLLRRFRIFLIRLLWFCLIFSEDHNGCCFITVGQPPSPNISLLPAVGGKQSLVVSWPINHSDLAGELSEIQISRTENHIIIYSENVSVVSPDLDGYKWTWTSDLPLECVDHSVRIRHFYNDSVLSSWSKWTTNPGVKIKDKIEIFPFQKMLRGGTSAMFCCVPPPGVNITNFTLRGKEYPLISIGAKVKAIAVDNLTIQPGNSIYKYFILLGCNGTAGDTRHINNYIGFPPQKPINLSCVTSNMADVYCTWDPGRIKQLPRNTQTQTLRIENSDQAPISCAQSSCTFAAIPQLEEYKISLVVKNKLGEETQSYSFNISSRAFPVVESVTVSRGVTDATVSWIIKGRLTQLNLLCQVSTDPHGTTEISCGSGNSCCKVQLDLIPNTRYSTKVRCSVSGRPWGEWTQSSSFTTHPLVTLNLWRRIKEWADTHSRQVTLLWTSHVPGSATTVAIKGYTVQWSQEGQNRTVDSGQTQTEISIGPGQCDFTVQAVLDRGLAVPAHLTIPKMDVRESFSMEKHLNSSTAGGFSLSWAEQVTATCGYTVEWCSQGNLNVPCTLQWMKMPKRNNTLVLPAGNFKAGCRYTFNIYECTEHGHRLLERQTGYSQELQSVQSPSLVKTVQRTSSSVTLEWSFNETDPAHPAFITGYLVTVQDVLPGYAAANVFSVVVADPQRKSVTIERLQENHEYAFSVSALTKNGPGQAVTVNIMTRRNYSAHLAEIMTPLFLLLGCTILLWPQRKKLSKKLKEIFVYPAGMNIKATELTAFLNKTNETVLSHKPDECISCDIEILNTSPPLNQTSTLKDPEPTNKLPSPDSQSYAPSSSPSSGSYCPQSAALLYHRAADQQTSITNKSYFHTMVDDAFEPQQVKICEIKYSVEPHESLGVEYGYMSNESF</sequence>
<organism evidence="5 6">
    <name type="scientific">Anabas testudineus</name>
    <name type="common">Climbing perch</name>
    <name type="synonym">Anthias testudineus</name>
    <dbReference type="NCBI Taxonomy" id="64144"/>
    <lineage>
        <taxon>Eukaryota</taxon>
        <taxon>Metazoa</taxon>
        <taxon>Chordata</taxon>
        <taxon>Craniata</taxon>
        <taxon>Vertebrata</taxon>
        <taxon>Euteleostomi</taxon>
        <taxon>Actinopterygii</taxon>
        <taxon>Neopterygii</taxon>
        <taxon>Teleostei</taxon>
        <taxon>Neoteleostei</taxon>
        <taxon>Acanthomorphata</taxon>
        <taxon>Anabantaria</taxon>
        <taxon>Anabantiformes</taxon>
        <taxon>Anabantoidei</taxon>
        <taxon>Anabantidae</taxon>
        <taxon>Anabas</taxon>
    </lineage>
</organism>
<reference evidence="5" key="2">
    <citation type="submission" date="2025-08" db="UniProtKB">
        <authorList>
            <consortium name="Ensembl"/>
        </authorList>
    </citation>
    <scope>IDENTIFICATION</scope>
</reference>
<dbReference type="CDD" id="cd00063">
    <property type="entry name" value="FN3"/>
    <property type="match status" value="1"/>
</dbReference>
<name>A0A3Q1JD25_ANATE</name>
<dbReference type="PANTHER" id="PTHR46708:SF11">
    <property type="entry name" value="RECEPTOR-TYPE TYROSINE-PROTEIN PHOSPHATASE ETA-LIKE"/>
    <property type="match status" value="1"/>
</dbReference>
<dbReference type="GeneID" id="113150548"/>
<dbReference type="PROSITE" id="PS50853">
    <property type="entry name" value="FN3"/>
    <property type="match status" value="2"/>
</dbReference>
<evidence type="ECO:0000313" key="5">
    <source>
        <dbReference type="Ensembl" id="ENSATEP00000030895.2"/>
    </source>
</evidence>
<dbReference type="Pfam" id="PF17971">
    <property type="entry name" value="LIFR_D2"/>
    <property type="match status" value="1"/>
</dbReference>
<dbReference type="Ensembl" id="ENSATET00000031357.3">
    <property type="protein sequence ID" value="ENSATEP00000030895.2"/>
    <property type="gene ID" value="ENSATEG00000021322.3"/>
</dbReference>
<dbReference type="OrthoDB" id="6382334at2759"/>
<feature type="compositionally biased region" description="Low complexity" evidence="2">
    <location>
        <begin position="810"/>
        <end position="826"/>
    </location>
</feature>
<accession>A0A3Q1JD25</accession>
<feature type="domain" description="Fibronectin type-III" evidence="4">
    <location>
        <begin position="612"/>
        <end position="712"/>
    </location>
</feature>
<feature type="domain" description="Fibronectin type-III" evidence="4">
    <location>
        <begin position="324"/>
        <end position="415"/>
    </location>
</feature>
<evidence type="ECO:0000256" key="3">
    <source>
        <dbReference type="SAM" id="SignalP"/>
    </source>
</evidence>
<keyword evidence="6" id="KW-1185">Reference proteome</keyword>
<evidence type="ECO:0000256" key="2">
    <source>
        <dbReference type="SAM" id="MobiDB-lite"/>
    </source>
</evidence>